<feature type="compositionally biased region" description="Basic residues" evidence="1">
    <location>
        <begin position="39"/>
        <end position="53"/>
    </location>
</feature>
<feature type="transmembrane region" description="Helical" evidence="2">
    <location>
        <begin position="69"/>
        <end position="93"/>
    </location>
</feature>
<feature type="compositionally biased region" description="Polar residues" evidence="1">
    <location>
        <begin position="1"/>
        <end position="10"/>
    </location>
</feature>
<evidence type="ECO:0000313" key="3">
    <source>
        <dbReference type="EMBL" id="OSY35093.1"/>
    </source>
</evidence>
<keyword evidence="2" id="KW-1133">Transmembrane helix</keyword>
<name>A0A1Y2MIK4_PSEAH</name>
<comment type="caution">
    <text evidence="3">The sequence shown here is derived from an EMBL/GenBank/DDBJ whole genome shotgun (WGS) entry which is preliminary data.</text>
</comment>
<proteinExistence type="predicted"/>
<protein>
    <submittedName>
        <fullName evidence="3">Uncharacterized protein</fullName>
    </submittedName>
</protein>
<evidence type="ECO:0000256" key="1">
    <source>
        <dbReference type="SAM" id="MobiDB-lite"/>
    </source>
</evidence>
<dbReference type="Proteomes" id="UP000194360">
    <property type="component" value="Unassembled WGS sequence"/>
</dbReference>
<keyword evidence="4" id="KW-1185">Reference proteome</keyword>
<evidence type="ECO:0000313" key="4">
    <source>
        <dbReference type="Proteomes" id="UP000194360"/>
    </source>
</evidence>
<dbReference type="EMBL" id="MIGB01000058">
    <property type="protein sequence ID" value="OSY35093.1"/>
    <property type="molecule type" value="Genomic_DNA"/>
</dbReference>
<reference evidence="3 4" key="1">
    <citation type="submission" date="2016-09" db="EMBL/GenBank/DDBJ databases">
        <title>Pseudonocardia autotrophica DSM535, a candidate organism with high potential of specific P450 cytochromes.</title>
        <authorList>
            <person name="Grumaz C."/>
            <person name="Vainshtein Y."/>
            <person name="Kirstahler P."/>
            <person name="Sohn K."/>
        </authorList>
    </citation>
    <scope>NUCLEOTIDE SEQUENCE [LARGE SCALE GENOMIC DNA]</scope>
    <source>
        <strain evidence="3 4">DSM 535</strain>
    </source>
</reference>
<organism evidence="3 4">
    <name type="scientific">Pseudonocardia autotrophica</name>
    <name type="common">Amycolata autotrophica</name>
    <name type="synonym">Nocardia autotrophica</name>
    <dbReference type="NCBI Taxonomy" id="2074"/>
    <lineage>
        <taxon>Bacteria</taxon>
        <taxon>Bacillati</taxon>
        <taxon>Actinomycetota</taxon>
        <taxon>Actinomycetes</taxon>
        <taxon>Pseudonocardiales</taxon>
        <taxon>Pseudonocardiaceae</taxon>
        <taxon>Pseudonocardia</taxon>
    </lineage>
</organism>
<accession>A0A1Y2MIK4</accession>
<keyword evidence="2" id="KW-0812">Transmembrane</keyword>
<keyword evidence="2" id="KW-0472">Membrane</keyword>
<dbReference type="STRING" id="2074.BG845_06326"/>
<sequence>MNEPASNLPQNHHPDTDPASATAPGPLHPARHDREHGPGARRVRAVRRARHRQQWPLPHTRSRPWWLRVARGAAVVGLGLTALLLVCSAVSAATECGGW</sequence>
<feature type="region of interest" description="Disordered" evidence="1">
    <location>
        <begin position="1"/>
        <end position="55"/>
    </location>
</feature>
<dbReference type="AlphaFoldDB" id="A0A1Y2MIK4"/>
<gene>
    <name evidence="3" type="ORF">BG845_06326</name>
</gene>
<evidence type="ECO:0000256" key="2">
    <source>
        <dbReference type="SAM" id="Phobius"/>
    </source>
</evidence>